<dbReference type="KEGG" id="smaz:LH19_03525"/>
<dbReference type="Proteomes" id="UP000076088">
    <property type="component" value="Chromosome"/>
</dbReference>
<name>A0AAC9AU86_SPHMC</name>
<dbReference type="Gene3D" id="3.40.50.1010">
    <property type="entry name" value="5'-nuclease"/>
    <property type="match status" value="1"/>
</dbReference>
<sequence>MAEPVLLDNDVVLKACAYQSHAEALARTTIDELPPGILKIARYTLQAVIARASNLVDRESAARALDIFLNEAMLLEPSDGEIELAADLEERAAAASLEFDTGESQLVAIMISRGCPLLVTGDKRAIIALSGILLAEAHGRVACFEQFMMLLTAMIPHDELRRRVCSEPGADKAIANCFSCSAPAIGLEDILNGLLSYSEHLRGASGEVLIADDRLLAIVS</sequence>
<proteinExistence type="predicted"/>
<evidence type="ECO:0000313" key="1">
    <source>
        <dbReference type="EMBL" id="AMU88114.1"/>
    </source>
</evidence>
<organism evidence="1 2">
    <name type="scientific">Sphingopyxis macrogoltabida</name>
    <name type="common">Sphingomonas macrogoltabidus</name>
    <dbReference type="NCBI Taxonomy" id="33050"/>
    <lineage>
        <taxon>Bacteria</taxon>
        <taxon>Pseudomonadati</taxon>
        <taxon>Pseudomonadota</taxon>
        <taxon>Alphaproteobacteria</taxon>
        <taxon>Sphingomonadales</taxon>
        <taxon>Sphingomonadaceae</taxon>
        <taxon>Sphingopyxis</taxon>
    </lineage>
</organism>
<protein>
    <recommendedName>
        <fullName evidence="3">PIN domain-containing protein</fullName>
    </recommendedName>
</protein>
<dbReference type="RefSeq" id="WP_054724952.1">
    <property type="nucleotide sequence ID" value="NZ_CP009429.1"/>
</dbReference>
<dbReference type="InterPro" id="IPR029060">
    <property type="entry name" value="PIN-like_dom_sf"/>
</dbReference>
<dbReference type="AlphaFoldDB" id="A0AAC9AU86"/>
<keyword evidence="2" id="KW-1185">Reference proteome</keyword>
<accession>A0AAC9AU86</accession>
<reference evidence="2" key="1">
    <citation type="submission" date="2015-11" db="EMBL/GenBank/DDBJ databases">
        <title>Complete genome sequence of a polyethylene-glycol degrader Sphingopyxis macrogoltabida 203N (NBRC 111659).</title>
        <authorList>
            <person name="Yoshiyuki O."/>
            <person name="Shouta N."/>
            <person name="Nagata Y."/>
            <person name="Numata M."/>
            <person name="Tsuchikane K."/>
            <person name="Hosoyama A."/>
            <person name="Yamazoe A."/>
            <person name="Tsuda M."/>
            <person name="Fujita N."/>
            <person name="Kawai F."/>
        </authorList>
    </citation>
    <scope>NUCLEOTIDE SEQUENCE [LARGE SCALE GENOMIC DNA]</scope>
    <source>
        <strain evidence="2">203N</strain>
    </source>
</reference>
<gene>
    <name evidence="1" type="ORF">ATM17_03490</name>
</gene>
<reference evidence="1 2" key="2">
    <citation type="journal article" date="2016" name="Genome Announc.">
        <title>Complete Genome Sequence of Sphingopyxis macrogoltabida Strain 203N (NBRC 111659), a Polyethylene Glycol Degrader.</title>
        <authorList>
            <person name="Ohtsubo Y."/>
            <person name="Nonoyama S."/>
            <person name="Nagata Y."/>
            <person name="Numata M."/>
            <person name="Tsuchikane K."/>
            <person name="Hosoyama A."/>
            <person name="Yamazoe A."/>
            <person name="Tsuda M."/>
            <person name="Fujita N."/>
            <person name="Kawai F."/>
        </authorList>
    </citation>
    <scope>NUCLEOTIDE SEQUENCE [LARGE SCALE GENOMIC DNA]</scope>
    <source>
        <strain evidence="1 2">203N</strain>
    </source>
</reference>
<evidence type="ECO:0000313" key="2">
    <source>
        <dbReference type="Proteomes" id="UP000076088"/>
    </source>
</evidence>
<dbReference type="EMBL" id="CP013344">
    <property type="protein sequence ID" value="AMU88114.1"/>
    <property type="molecule type" value="Genomic_DNA"/>
</dbReference>
<dbReference type="SUPFAM" id="SSF88723">
    <property type="entry name" value="PIN domain-like"/>
    <property type="match status" value="1"/>
</dbReference>
<evidence type="ECO:0008006" key="3">
    <source>
        <dbReference type="Google" id="ProtNLM"/>
    </source>
</evidence>